<evidence type="ECO:0000313" key="4">
    <source>
        <dbReference type="Proteomes" id="UP000814176"/>
    </source>
</evidence>
<protein>
    <recommendedName>
        <fullName evidence="5">Secreted protein</fullName>
    </recommendedName>
</protein>
<dbReference type="Proteomes" id="UP000814176">
    <property type="component" value="Unassembled WGS sequence"/>
</dbReference>
<keyword evidence="4" id="KW-1185">Reference proteome</keyword>
<name>A0ABQ8KN95_9APHY</name>
<evidence type="ECO:0000256" key="2">
    <source>
        <dbReference type="SAM" id="SignalP"/>
    </source>
</evidence>
<dbReference type="EMBL" id="JADCUA010000006">
    <property type="protein sequence ID" value="KAH9839530.1"/>
    <property type="molecule type" value="Genomic_DNA"/>
</dbReference>
<organism evidence="3 4">
    <name type="scientific">Rhodofomes roseus</name>
    <dbReference type="NCBI Taxonomy" id="34475"/>
    <lineage>
        <taxon>Eukaryota</taxon>
        <taxon>Fungi</taxon>
        <taxon>Dikarya</taxon>
        <taxon>Basidiomycota</taxon>
        <taxon>Agaricomycotina</taxon>
        <taxon>Agaricomycetes</taxon>
        <taxon>Polyporales</taxon>
        <taxon>Rhodofomes</taxon>
    </lineage>
</organism>
<feature type="signal peptide" evidence="2">
    <location>
        <begin position="1"/>
        <end position="23"/>
    </location>
</feature>
<evidence type="ECO:0008006" key="5">
    <source>
        <dbReference type="Google" id="ProtNLM"/>
    </source>
</evidence>
<dbReference type="GeneID" id="71999818"/>
<comment type="caution">
    <text evidence="3">The sequence shown here is derived from an EMBL/GenBank/DDBJ whole genome shotgun (WGS) entry which is preliminary data.</text>
</comment>
<evidence type="ECO:0000313" key="3">
    <source>
        <dbReference type="EMBL" id="KAH9839530.1"/>
    </source>
</evidence>
<accession>A0ABQ8KN95</accession>
<dbReference type="RefSeq" id="XP_047781285.1">
    <property type="nucleotide sequence ID" value="XM_047919086.1"/>
</dbReference>
<sequence length="250" mass="27218">MGPNSIIARFVAWLLGMPVGVPPRCSLTSMTRHRRRPAALPVPIQPVWRLTIRRQSEPPRELPATSPFRRKCRRSRGGSLVPSYPRGLGQRASLSGCPALTVIRFMFFASFLQGDRRAVSVRCSATPPPSRPPSSCAASMTSGDPATTACERSRHRGLARRPCTRNCRQPSSAAVRHPHVRGVSTEASSAGAGRRRASSAPGRPPTRRRAVIAQIFLTGQMHSSLRCLLRWTVKRDTDLIQGPSAVSSSA</sequence>
<evidence type="ECO:0000256" key="1">
    <source>
        <dbReference type="SAM" id="MobiDB-lite"/>
    </source>
</evidence>
<proteinExistence type="predicted"/>
<feature type="compositionally biased region" description="Basic residues" evidence="1">
    <location>
        <begin position="153"/>
        <end position="163"/>
    </location>
</feature>
<feature type="region of interest" description="Disordered" evidence="1">
    <location>
        <begin position="56"/>
        <end position="84"/>
    </location>
</feature>
<keyword evidence="2" id="KW-0732">Signal</keyword>
<gene>
    <name evidence="3" type="ORF">C8Q71DRAFT_516941</name>
</gene>
<feature type="region of interest" description="Disordered" evidence="1">
    <location>
        <begin position="123"/>
        <end position="207"/>
    </location>
</feature>
<feature type="chain" id="PRO_5045122823" description="Secreted protein" evidence="2">
    <location>
        <begin position="24"/>
        <end position="250"/>
    </location>
</feature>
<reference evidence="3 4" key="1">
    <citation type="journal article" date="2021" name="Environ. Microbiol.">
        <title>Gene family expansions and transcriptome signatures uncover fungal adaptations to wood decay.</title>
        <authorList>
            <person name="Hage H."/>
            <person name="Miyauchi S."/>
            <person name="Viragh M."/>
            <person name="Drula E."/>
            <person name="Min B."/>
            <person name="Chaduli D."/>
            <person name="Navarro D."/>
            <person name="Favel A."/>
            <person name="Norest M."/>
            <person name="Lesage-Meessen L."/>
            <person name="Balint B."/>
            <person name="Merenyi Z."/>
            <person name="de Eugenio L."/>
            <person name="Morin E."/>
            <person name="Martinez A.T."/>
            <person name="Baldrian P."/>
            <person name="Stursova M."/>
            <person name="Martinez M.J."/>
            <person name="Novotny C."/>
            <person name="Magnuson J.K."/>
            <person name="Spatafora J.W."/>
            <person name="Maurice S."/>
            <person name="Pangilinan J."/>
            <person name="Andreopoulos W."/>
            <person name="LaButti K."/>
            <person name="Hundley H."/>
            <person name="Na H."/>
            <person name="Kuo A."/>
            <person name="Barry K."/>
            <person name="Lipzen A."/>
            <person name="Henrissat B."/>
            <person name="Riley R."/>
            <person name="Ahrendt S."/>
            <person name="Nagy L.G."/>
            <person name="Grigoriev I.V."/>
            <person name="Martin F."/>
            <person name="Rosso M.N."/>
        </authorList>
    </citation>
    <scope>NUCLEOTIDE SEQUENCE [LARGE SCALE GENOMIC DNA]</scope>
    <source>
        <strain evidence="3 4">CIRM-BRFM 1785</strain>
    </source>
</reference>